<comment type="caution">
    <text evidence="2">The sequence shown here is derived from an EMBL/GenBank/DDBJ whole genome shotgun (WGS) entry which is preliminary data.</text>
</comment>
<keyword evidence="1" id="KW-0732">Signal</keyword>
<protein>
    <recommendedName>
        <fullName evidence="4">Lipoprotein</fullName>
    </recommendedName>
</protein>
<organism evidence="2 3">
    <name type="scientific">Hyalangium rubrum</name>
    <dbReference type="NCBI Taxonomy" id="3103134"/>
    <lineage>
        <taxon>Bacteria</taxon>
        <taxon>Pseudomonadati</taxon>
        <taxon>Myxococcota</taxon>
        <taxon>Myxococcia</taxon>
        <taxon>Myxococcales</taxon>
        <taxon>Cystobacterineae</taxon>
        <taxon>Archangiaceae</taxon>
        <taxon>Hyalangium</taxon>
    </lineage>
</organism>
<dbReference type="Proteomes" id="UP001291309">
    <property type="component" value="Unassembled WGS sequence"/>
</dbReference>
<accession>A0ABU5GZV9</accession>
<dbReference type="RefSeq" id="WP_321545458.1">
    <property type="nucleotide sequence ID" value="NZ_JAXIVS010000003.1"/>
</dbReference>
<feature type="signal peptide" evidence="1">
    <location>
        <begin position="1"/>
        <end position="19"/>
    </location>
</feature>
<name>A0ABU5GZV9_9BACT</name>
<dbReference type="PROSITE" id="PS51257">
    <property type="entry name" value="PROKAR_LIPOPROTEIN"/>
    <property type="match status" value="1"/>
</dbReference>
<gene>
    <name evidence="2" type="ORF">SYV04_10045</name>
</gene>
<reference evidence="2 3" key="1">
    <citation type="submission" date="2023-12" db="EMBL/GenBank/DDBJ databases">
        <title>the genome sequence of Hyalangium sp. s54d21.</title>
        <authorList>
            <person name="Zhang X."/>
        </authorList>
    </citation>
    <scope>NUCLEOTIDE SEQUENCE [LARGE SCALE GENOMIC DNA]</scope>
    <source>
        <strain evidence="3">s54d21</strain>
    </source>
</reference>
<evidence type="ECO:0000313" key="2">
    <source>
        <dbReference type="EMBL" id="MDY7226731.1"/>
    </source>
</evidence>
<dbReference type="EMBL" id="JAXIVS010000003">
    <property type="protein sequence ID" value="MDY7226731.1"/>
    <property type="molecule type" value="Genomic_DNA"/>
</dbReference>
<evidence type="ECO:0008006" key="4">
    <source>
        <dbReference type="Google" id="ProtNLM"/>
    </source>
</evidence>
<keyword evidence="3" id="KW-1185">Reference proteome</keyword>
<evidence type="ECO:0000313" key="3">
    <source>
        <dbReference type="Proteomes" id="UP001291309"/>
    </source>
</evidence>
<evidence type="ECO:0000256" key="1">
    <source>
        <dbReference type="SAM" id="SignalP"/>
    </source>
</evidence>
<proteinExistence type="predicted"/>
<feature type="chain" id="PRO_5045254119" description="Lipoprotein" evidence="1">
    <location>
        <begin position="20"/>
        <end position="143"/>
    </location>
</feature>
<sequence>MKAARGTLLVLASALLLSACESENPLPYAGLWEYSSGTVTELCGNDRNTVEVRGQAFIEATDYELTLQFNGCSVVYDSPGVGNVFSTEEHFFCESMGIDIDHSELSLQGDHIDQREQGHFFDGTRCTYDLEATLVRVPATGGP</sequence>